<evidence type="ECO:0000256" key="1">
    <source>
        <dbReference type="ARBA" id="ARBA00022478"/>
    </source>
</evidence>
<evidence type="ECO:0000259" key="13">
    <source>
        <dbReference type="Pfam" id="PF04563"/>
    </source>
</evidence>
<evidence type="ECO:0000313" key="16">
    <source>
        <dbReference type="EMBL" id="RFT15927.1"/>
    </source>
</evidence>
<comment type="function">
    <text evidence="6 8">DNA-dependent RNA polymerase catalyzes the transcription of DNA into RNA using the four ribonucleoside triphosphates as substrates.</text>
</comment>
<dbReference type="Pfam" id="PF00562">
    <property type="entry name" value="RNA_pol_Rpb2_6"/>
    <property type="match status" value="1"/>
</dbReference>
<reference evidence="16 17" key="1">
    <citation type="submission" date="2018-08" db="EMBL/GenBank/DDBJ databases">
        <title>Genome analysis of the thermophilic bacterium of the candidate phylum Aminicenantes from deep subsurface aquifer revealed its physiology and ecological role.</title>
        <authorList>
            <person name="Kadnikov V.V."/>
            <person name="Mardanov A.V."/>
            <person name="Beletsky A.V."/>
            <person name="Karnachuk O.V."/>
            <person name="Ravin N.V."/>
        </authorList>
    </citation>
    <scope>NUCLEOTIDE SEQUENCE [LARGE SCALE GENOMIC DNA]</scope>
    <source>
        <strain evidence="16">BY38</strain>
    </source>
</reference>
<dbReference type="EMBL" id="QUAH01000006">
    <property type="protein sequence ID" value="RFT15927.1"/>
    <property type="molecule type" value="Genomic_DNA"/>
</dbReference>
<evidence type="ECO:0000259" key="10">
    <source>
        <dbReference type="Pfam" id="PF00562"/>
    </source>
</evidence>
<evidence type="ECO:0000313" key="17">
    <source>
        <dbReference type="Proteomes" id="UP000257323"/>
    </source>
</evidence>
<keyword evidence="3 6" id="KW-0548">Nucleotidyltransferase</keyword>
<dbReference type="Gene3D" id="2.40.270.10">
    <property type="entry name" value="DNA-directed RNA polymerase, subunit 2, domain 6"/>
    <property type="match status" value="2"/>
</dbReference>
<feature type="domain" description="RNA polymerase Rpb2" evidence="12">
    <location>
        <begin position="402"/>
        <end position="527"/>
    </location>
</feature>
<dbReference type="Gene3D" id="2.40.50.100">
    <property type="match status" value="1"/>
</dbReference>
<evidence type="ECO:0000256" key="8">
    <source>
        <dbReference type="RuleBase" id="RU363031"/>
    </source>
</evidence>
<dbReference type="InterPro" id="IPR007642">
    <property type="entry name" value="RNA_pol_Rpb2_2"/>
</dbReference>
<dbReference type="Gene3D" id="2.40.50.150">
    <property type="match status" value="1"/>
</dbReference>
<dbReference type="Gene3D" id="3.90.1100.10">
    <property type="match status" value="3"/>
</dbReference>
<feature type="coiled-coil region" evidence="9">
    <location>
        <begin position="1067"/>
        <end position="1094"/>
    </location>
</feature>
<dbReference type="HAMAP" id="MF_01321">
    <property type="entry name" value="RNApol_bact_RpoB"/>
    <property type="match status" value="1"/>
</dbReference>
<dbReference type="PROSITE" id="PS01166">
    <property type="entry name" value="RNA_POL_BETA"/>
    <property type="match status" value="1"/>
</dbReference>
<dbReference type="Pfam" id="PF04565">
    <property type="entry name" value="RNA_pol_Rpb2_3"/>
    <property type="match status" value="1"/>
</dbReference>
<dbReference type="InterPro" id="IPR007121">
    <property type="entry name" value="RNA_pol_bsu_CS"/>
</dbReference>
<comment type="subunit">
    <text evidence="6 8">The RNAP catalytic core consists of 2 alpha, 1 beta, 1 beta' and 1 omega subunit. When a sigma factor is associated with the core the holoenzyme is formed, which can initiate transcription.</text>
</comment>
<dbReference type="NCBIfam" id="TIGR02013">
    <property type="entry name" value="rpoB"/>
    <property type="match status" value="1"/>
</dbReference>
<feature type="domain" description="DNA-directed RNA polymerase subunit 2 hybrid-binding" evidence="10">
    <location>
        <begin position="835"/>
        <end position="1348"/>
    </location>
</feature>
<dbReference type="InterPro" id="IPR014724">
    <property type="entry name" value="RNA_pol_RPB2_OB-fold"/>
</dbReference>
<dbReference type="NCBIfam" id="NF001616">
    <property type="entry name" value="PRK00405.1"/>
    <property type="match status" value="1"/>
</dbReference>
<dbReference type="InterPro" id="IPR007645">
    <property type="entry name" value="RNA_pol_Rpb2_3"/>
</dbReference>
<feature type="domain" description="RNA polymerase Rpb2" evidence="12">
    <location>
        <begin position="233"/>
        <end position="285"/>
    </location>
</feature>
<dbReference type="InterPro" id="IPR007641">
    <property type="entry name" value="RNA_pol_Rpb2_7"/>
</dbReference>
<evidence type="ECO:0000259" key="12">
    <source>
        <dbReference type="Pfam" id="PF04561"/>
    </source>
</evidence>
<feature type="domain" description="RNA polymerase beta subunit protrusion" evidence="13">
    <location>
        <begin position="144"/>
        <end position="572"/>
    </location>
</feature>
<dbReference type="InterPro" id="IPR042107">
    <property type="entry name" value="DNA-dir_RNA_pol_bsu_ext_1_sf"/>
</dbReference>
<accession>A0A3E2BMR6</accession>
<comment type="similarity">
    <text evidence="6 7">Belongs to the RNA polymerase beta chain family.</text>
</comment>
<dbReference type="Gene3D" id="3.90.1110.10">
    <property type="entry name" value="RNA polymerase Rpb2, domain 2"/>
    <property type="match status" value="1"/>
</dbReference>
<dbReference type="InterPro" id="IPR007644">
    <property type="entry name" value="RNA_pol_bsu_protrusion"/>
</dbReference>
<evidence type="ECO:0000256" key="5">
    <source>
        <dbReference type="ARBA" id="ARBA00048552"/>
    </source>
</evidence>
<dbReference type="Gene3D" id="3.90.1800.10">
    <property type="entry name" value="RNA polymerase alpha subunit dimerisation domain"/>
    <property type="match status" value="1"/>
</dbReference>
<keyword evidence="9" id="KW-0175">Coiled coil</keyword>
<name>A0A3E2BMR6_9BACT</name>
<evidence type="ECO:0000259" key="15">
    <source>
        <dbReference type="Pfam" id="PF10385"/>
    </source>
</evidence>
<evidence type="ECO:0000256" key="6">
    <source>
        <dbReference type="HAMAP-Rule" id="MF_01321"/>
    </source>
</evidence>
<comment type="catalytic activity">
    <reaction evidence="5 6 8">
        <text>RNA(n) + a ribonucleoside 5'-triphosphate = RNA(n+1) + diphosphate</text>
        <dbReference type="Rhea" id="RHEA:21248"/>
        <dbReference type="Rhea" id="RHEA-COMP:14527"/>
        <dbReference type="Rhea" id="RHEA-COMP:17342"/>
        <dbReference type="ChEBI" id="CHEBI:33019"/>
        <dbReference type="ChEBI" id="CHEBI:61557"/>
        <dbReference type="ChEBI" id="CHEBI:140395"/>
        <dbReference type="EC" id="2.7.7.6"/>
    </reaction>
</comment>
<keyword evidence="2 6" id="KW-0808">Transferase</keyword>
<dbReference type="FunFam" id="3.90.1800.10:FF:000001">
    <property type="entry name" value="DNA-directed RNA polymerase subunit beta"/>
    <property type="match status" value="1"/>
</dbReference>
<dbReference type="Proteomes" id="UP000257323">
    <property type="component" value="Unassembled WGS sequence"/>
</dbReference>
<dbReference type="Pfam" id="PF04561">
    <property type="entry name" value="RNA_pol_Rpb2_2"/>
    <property type="match status" value="2"/>
</dbReference>
<feature type="domain" description="DNA-directed RNA polymerase beta subunit external 1" evidence="15">
    <location>
        <begin position="720"/>
        <end position="773"/>
    </location>
</feature>
<evidence type="ECO:0000256" key="4">
    <source>
        <dbReference type="ARBA" id="ARBA00023163"/>
    </source>
</evidence>
<dbReference type="CDD" id="cd00653">
    <property type="entry name" value="RNA_pol_B_RPB2"/>
    <property type="match status" value="1"/>
</dbReference>
<organism evidence="16 17">
    <name type="scientific">Candidatus Saccharicenans subterraneus</name>
    <dbReference type="NCBI Taxonomy" id="2508984"/>
    <lineage>
        <taxon>Bacteria</taxon>
        <taxon>Candidatus Aminicenantota</taxon>
        <taxon>Candidatus Aminicenantia</taxon>
        <taxon>Candidatus Aminicenantales</taxon>
        <taxon>Candidatus Saccharicenantaceae</taxon>
        <taxon>Candidatus Saccharicenans</taxon>
    </lineage>
</organism>
<sequence length="1445" mass="164170">MLDQNHHIYRERVDFSKIKTVFELPDLLEIQRKSYDEFLQMDLLPDERKDVGLQAAFKDVFPITDFKETTELQFISYTIGDWECRCGRLKGVENSRPRCQSCGALLPSEVALQEKRVCPYCGEHRKIEMPLCEYCGDRVRLKIKYSPLECIQKGYTYEAPLKLKVQLVSWEKDPATKTRRLKHIKQQEVYFGNIPLMTDKGTFIFNGVERVVVSQLQRSPGVFFRPGEIKGQFVGKVIPYRGAWVEFENDVKNILWVRLDRKKKFLATVFLRALGYGSDEEIIRLFFKSYELIPEDGKLYWKLTDSLEGKVLREDVYSPESSRSPVAKAGTRLDQELINKLREKNVTRIKATRQDLNGAYSLVNVRGKVKSGEELTAEHLEILTSRGEPFEVFFPGEDEAAQMILNTLKKDLKKDQQQALSEIYKKLRPGEPHTEESAKALFDNMFFNPQKFNFSRIGRLKFNIKLGLDSGQRDVLLETERKSGPEDPKDRILSKEDYVQVIKYLLKLKNGEGSVDDIDHLGNRRVRPVGELMENAFRIGLTRMERTIKEKMTISADLSSAMPQDLINSKPVIAALKEFFGSSQLSQFMDQINTLAELTHKRRLSALGPGGLSRERAGFEVRDIQTSHYGRICPIETPEGPNIGLIASLSCYARINEYGFIETPYRKVEKGRVVDYVKVIHPGATSFRPGQLVRKDEMEKAVNRLQEEKAKNLPVYEPYIFYLTAWEEENYKIAQANVEIDSRGYIKQEMVSARDRGNFRILPREEIDFMDVSPKQLVSLSAALIPFLEHDDANRALMGSNMQRQAVPLLKPEAPLIGTGIEHIVAKGSGDVVVCERSGVVEFVDAERIIVRVDEKENSLYDLGTDLYLLTKFLRTNQNTCINQRPIVRKGDRVVKGQILADGSCTDRGEMALGRNILCAFMPWRGYNFEDAIIVSEKLIKEDVFTSIHIVEEMIEARDTKLGPEEITRDIPNVSENLLRNLDETGIVRIGAYVKPGDILVGKVAPKGETQLSPEEKLLKAIFGEKALDVKDASLYCPPGVEGTVIDVRIFTRRGQEKNERAKTIEKEEIAKMKRNLEDEIEILEKEKWRRIKNLIKGEVVGKNAKLNGRTIEKGTKLTEKLLEILEFDDLKDLEELKLPADAERDEKIRDLDRKVKRQIDALKAEFKEKVDTLKKGDELSPGVIQAIKVFIAMKRRLSVGDKMSGRHGNKGVIAKIVPEEDMPRLPDGTPVDIVLNPLGVPSRMNLGQILETHAGWAARKMNLWLSSPVFDGAKEEEIKELLRKAGLPETGKVRLYDGLTGQPFDQEVTVGYIYMMKLYHLVDDKIHARSTGPYSLITQQPLGGKAQFGGQRFGEMEVWALEAYGAAYTLQEILTVKSDDVEGRAKIYEAIVKGDLDFQPGLPESVNVLIRELQGLSLNIELLKGEKEEALPWGISIPQSTKGD</sequence>
<evidence type="ECO:0000256" key="9">
    <source>
        <dbReference type="SAM" id="Coils"/>
    </source>
</evidence>
<dbReference type="InterPro" id="IPR015712">
    <property type="entry name" value="DNA-dir_RNA_pol_su2"/>
</dbReference>
<evidence type="ECO:0000256" key="7">
    <source>
        <dbReference type="RuleBase" id="RU000434"/>
    </source>
</evidence>
<dbReference type="InterPro" id="IPR037034">
    <property type="entry name" value="RNA_pol_Rpb2_2_sf"/>
</dbReference>
<dbReference type="InterPro" id="IPR007120">
    <property type="entry name" value="DNA-dir_RNAP_su2_dom"/>
</dbReference>
<evidence type="ECO:0000259" key="14">
    <source>
        <dbReference type="Pfam" id="PF04565"/>
    </source>
</evidence>
<feature type="domain" description="RNA polymerase Rpb2" evidence="11">
    <location>
        <begin position="1350"/>
        <end position="1424"/>
    </location>
</feature>
<keyword evidence="4 6" id="KW-0804">Transcription</keyword>
<dbReference type="GO" id="GO:0000428">
    <property type="term" value="C:DNA-directed RNA polymerase complex"/>
    <property type="evidence" value="ECO:0007669"/>
    <property type="project" value="UniProtKB-KW"/>
</dbReference>
<comment type="caution">
    <text evidence="16">The sequence shown here is derived from an EMBL/GenBank/DDBJ whole genome shotgun (WGS) entry which is preliminary data.</text>
</comment>
<evidence type="ECO:0000259" key="11">
    <source>
        <dbReference type="Pfam" id="PF04560"/>
    </source>
</evidence>
<dbReference type="SUPFAM" id="SSF64484">
    <property type="entry name" value="beta and beta-prime subunits of DNA dependent RNA-polymerase"/>
    <property type="match status" value="1"/>
</dbReference>
<evidence type="ECO:0000256" key="3">
    <source>
        <dbReference type="ARBA" id="ARBA00022695"/>
    </source>
</evidence>
<dbReference type="InterPro" id="IPR010243">
    <property type="entry name" value="RNA_pol_bsu_bac"/>
</dbReference>
<dbReference type="EC" id="2.7.7.6" evidence="6 8"/>
<dbReference type="Pfam" id="PF10385">
    <property type="entry name" value="RNA_pol_Rpb2_45"/>
    <property type="match status" value="1"/>
</dbReference>
<dbReference type="Pfam" id="PF04560">
    <property type="entry name" value="RNA_pol_Rpb2_7"/>
    <property type="match status" value="1"/>
</dbReference>
<dbReference type="InterPro" id="IPR037033">
    <property type="entry name" value="DNA-dir_RNAP_su2_hyb_sf"/>
</dbReference>
<dbReference type="GO" id="GO:0032549">
    <property type="term" value="F:ribonucleoside binding"/>
    <property type="evidence" value="ECO:0007669"/>
    <property type="project" value="InterPro"/>
</dbReference>
<keyword evidence="1 6" id="KW-0240">DNA-directed RNA polymerase</keyword>
<dbReference type="PANTHER" id="PTHR20856">
    <property type="entry name" value="DNA-DIRECTED RNA POLYMERASE I SUBUNIT 2"/>
    <property type="match status" value="1"/>
</dbReference>
<dbReference type="Pfam" id="PF04563">
    <property type="entry name" value="RNA_pol_Rpb2_1"/>
    <property type="match status" value="1"/>
</dbReference>
<protein>
    <recommendedName>
        <fullName evidence="6 8">DNA-directed RNA polymerase subunit beta</fullName>
        <shortName evidence="6">RNAP subunit beta</shortName>
        <ecNumber evidence="6 8">2.7.7.6</ecNumber>
    </recommendedName>
    <alternativeName>
        <fullName evidence="6">RNA polymerase subunit beta</fullName>
    </alternativeName>
    <alternativeName>
        <fullName evidence="6">Transcriptase subunit beta</fullName>
    </alternativeName>
</protein>
<dbReference type="InterPro" id="IPR019462">
    <property type="entry name" value="DNA-dir_RNA_pol_bsu_external_1"/>
</dbReference>
<dbReference type="Gene3D" id="2.30.150.10">
    <property type="entry name" value="DNA-directed RNA polymerase, beta subunit, external 1 domain"/>
    <property type="match status" value="1"/>
</dbReference>
<feature type="domain" description="RNA polymerase Rpb2" evidence="14">
    <location>
        <begin position="587"/>
        <end position="655"/>
    </location>
</feature>
<dbReference type="GO" id="GO:0003899">
    <property type="term" value="F:DNA-directed RNA polymerase activity"/>
    <property type="evidence" value="ECO:0007669"/>
    <property type="project" value="UniProtKB-UniRule"/>
</dbReference>
<evidence type="ECO:0000256" key="2">
    <source>
        <dbReference type="ARBA" id="ARBA00022679"/>
    </source>
</evidence>
<proteinExistence type="inferred from homology"/>
<dbReference type="GO" id="GO:0003677">
    <property type="term" value="F:DNA binding"/>
    <property type="evidence" value="ECO:0007669"/>
    <property type="project" value="UniProtKB-UniRule"/>
</dbReference>
<gene>
    <name evidence="6" type="primary">rpoB</name>
    <name evidence="16" type="ORF">OP8BY_2325</name>
</gene>
<dbReference type="GO" id="GO:0006351">
    <property type="term" value="P:DNA-templated transcription"/>
    <property type="evidence" value="ECO:0007669"/>
    <property type="project" value="UniProtKB-UniRule"/>
</dbReference>